<organism evidence="2 3">
    <name type="scientific">Vibrio brasiliensis LMG 20546</name>
    <dbReference type="NCBI Taxonomy" id="945543"/>
    <lineage>
        <taxon>Bacteria</taxon>
        <taxon>Pseudomonadati</taxon>
        <taxon>Pseudomonadota</taxon>
        <taxon>Gammaproteobacteria</taxon>
        <taxon>Vibrionales</taxon>
        <taxon>Vibrionaceae</taxon>
        <taxon>Vibrio</taxon>
        <taxon>Vibrio oreintalis group</taxon>
    </lineage>
</organism>
<dbReference type="EMBL" id="AEVS01000005">
    <property type="protein sequence ID" value="EGA67686.1"/>
    <property type="molecule type" value="Genomic_DNA"/>
</dbReference>
<evidence type="ECO:0000313" key="3">
    <source>
        <dbReference type="Proteomes" id="UP000004371"/>
    </source>
</evidence>
<keyword evidence="3" id="KW-1185">Reference proteome</keyword>
<reference evidence="2 3" key="1">
    <citation type="journal article" date="2012" name="Int. J. Syst. Evol. Microbiol.">
        <title>Vibrio caribbeanicus sp. nov., isolated from the marine sponge Scleritoderma cyanea.</title>
        <authorList>
            <person name="Hoffmann M."/>
            <person name="Monday S.R."/>
            <person name="Allard M.W."/>
            <person name="Strain E.A."/>
            <person name="Whittaker P."/>
            <person name="Naum M."/>
            <person name="McCarthy P.J."/>
            <person name="Lopez J.V."/>
            <person name="Fischer M."/>
            <person name="Brown E.W."/>
        </authorList>
    </citation>
    <scope>NUCLEOTIDE SEQUENCE [LARGE SCALE GENOMIC DNA]</scope>
    <source>
        <strain evidence="2 3">LMG 20546</strain>
    </source>
</reference>
<name>E8LNP1_9VIBR</name>
<proteinExistence type="predicted"/>
<feature type="compositionally biased region" description="Basic residues" evidence="1">
    <location>
        <begin position="1"/>
        <end position="17"/>
    </location>
</feature>
<feature type="region of interest" description="Disordered" evidence="1">
    <location>
        <begin position="1"/>
        <end position="20"/>
    </location>
</feature>
<evidence type="ECO:0000313" key="2">
    <source>
        <dbReference type="EMBL" id="EGA67686.1"/>
    </source>
</evidence>
<evidence type="ECO:0000256" key="1">
    <source>
        <dbReference type="SAM" id="MobiDB-lite"/>
    </source>
</evidence>
<sequence>MLKKRHIVSKQRAKRSSGKVGSLNVPKYDKVEQPNGLLARLAADGRVERCCDVNRKIISISQSSDYGGTEIEVQWVHYHKMLMLTGFSLEEWAEHNYYENEYIPVYILLKRLGADKRNAFWFFWVSLYSV</sequence>
<protein>
    <submittedName>
        <fullName evidence="2">Uncharacterized protein</fullName>
    </submittedName>
</protein>
<dbReference type="eggNOG" id="ENOG5031PR5">
    <property type="taxonomic scope" value="Bacteria"/>
</dbReference>
<comment type="caution">
    <text evidence="2">The sequence shown here is derived from an EMBL/GenBank/DDBJ whole genome shotgun (WGS) entry which is preliminary data.</text>
</comment>
<dbReference type="AlphaFoldDB" id="E8LNP1"/>
<dbReference type="RefSeq" id="WP_006877453.1">
    <property type="nucleotide sequence ID" value="NZ_AEVS01000005.1"/>
</dbReference>
<gene>
    <name evidence="2" type="ORF">VIBR0546_04462</name>
</gene>
<dbReference type="STRING" id="945543.VIBR0546_04462"/>
<dbReference type="Proteomes" id="UP000004371">
    <property type="component" value="Unassembled WGS sequence"/>
</dbReference>
<accession>E8LNP1</accession>